<proteinExistence type="predicted"/>
<evidence type="ECO:0000313" key="3">
    <source>
        <dbReference type="Proteomes" id="UP001497516"/>
    </source>
</evidence>
<dbReference type="InterPro" id="IPR029472">
    <property type="entry name" value="Copia-like_N"/>
</dbReference>
<dbReference type="AlphaFoldDB" id="A0AAV2FPM5"/>
<organism evidence="2 3">
    <name type="scientific">Linum trigynum</name>
    <dbReference type="NCBI Taxonomy" id="586398"/>
    <lineage>
        <taxon>Eukaryota</taxon>
        <taxon>Viridiplantae</taxon>
        <taxon>Streptophyta</taxon>
        <taxon>Embryophyta</taxon>
        <taxon>Tracheophyta</taxon>
        <taxon>Spermatophyta</taxon>
        <taxon>Magnoliopsida</taxon>
        <taxon>eudicotyledons</taxon>
        <taxon>Gunneridae</taxon>
        <taxon>Pentapetalae</taxon>
        <taxon>rosids</taxon>
        <taxon>fabids</taxon>
        <taxon>Malpighiales</taxon>
        <taxon>Linaceae</taxon>
        <taxon>Linum</taxon>
    </lineage>
</organism>
<protein>
    <recommendedName>
        <fullName evidence="1">Retrotransposon Copia-like N-terminal domain-containing protein</fullName>
    </recommendedName>
</protein>
<dbReference type="EMBL" id="OZ034820">
    <property type="protein sequence ID" value="CAL1399535.1"/>
    <property type="molecule type" value="Genomic_DNA"/>
</dbReference>
<evidence type="ECO:0000259" key="1">
    <source>
        <dbReference type="Pfam" id="PF14244"/>
    </source>
</evidence>
<dbReference type="Pfam" id="PF14244">
    <property type="entry name" value="Retrotran_gag_3"/>
    <property type="match status" value="1"/>
</dbReference>
<evidence type="ECO:0000313" key="2">
    <source>
        <dbReference type="EMBL" id="CAL1399535.1"/>
    </source>
</evidence>
<dbReference type="Proteomes" id="UP001497516">
    <property type="component" value="Chromosome 7"/>
</dbReference>
<name>A0AAV2FPM5_9ROSI</name>
<feature type="domain" description="Retrotransposon Copia-like N-terminal" evidence="1">
    <location>
        <begin position="29"/>
        <end position="73"/>
    </location>
</feature>
<accession>A0AAV2FPM5</accession>
<reference evidence="2 3" key="1">
    <citation type="submission" date="2024-04" db="EMBL/GenBank/DDBJ databases">
        <authorList>
            <person name="Fracassetti M."/>
        </authorList>
    </citation>
    <scope>NUCLEOTIDE SEQUENCE [LARGE SCALE GENOMIC DNA]</scope>
</reference>
<gene>
    <name evidence="2" type="ORF">LTRI10_LOCUS39714</name>
</gene>
<sequence>MTEDEETSGGKGIAVDSEIILHHSPFYLHPSENPDQLFGSDLLSDLNYGEWVNDMTETLIAKKNMNFIDGSLPRSAADTRAK</sequence>
<keyword evidence="3" id="KW-1185">Reference proteome</keyword>